<feature type="transmembrane region" description="Helical" evidence="2">
    <location>
        <begin position="363"/>
        <end position="384"/>
    </location>
</feature>
<keyword evidence="2" id="KW-0812">Transmembrane</keyword>
<keyword evidence="2" id="KW-1133">Transmembrane helix</keyword>
<dbReference type="eggNOG" id="COG5542">
    <property type="taxonomic scope" value="Bacteria"/>
</dbReference>
<evidence type="ECO:0000313" key="4">
    <source>
        <dbReference type="Proteomes" id="UP000018291"/>
    </source>
</evidence>
<feature type="transmembrane region" description="Helical" evidence="2">
    <location>
        <begin position="112"/>
        <end position="135"/>
    </location>
</feature>
<evidence type="ECO:0000256" key="1">
    <source>
        <dbReference type="SAM" id="MobiDB-lite"/>
    </source>
</evidence>
<organism evidence="3 4">
    <name type="scientific">Candidatus Neomicrothrix parvicella RN1</name>
    <dbReference type="NCBI Taxonomy" id="1229780"/>
    <lineage>
        <taxon>Bacteria</taxon>
        <taxon>Bacillati</taxon>
        <taxon>Actinomycetota</taxon>
        <taxon>Acidimicrobiia</taxon>
        <taxon>Acidimicrobiales</taxon>
        <taxon>Microthrixaceae</taxon>
        <taxon>Candidatus Neomicrothrix</taxon>
    </lineage>
</organism>
<feature type="transmembrane region" description="Helical" evidence="2">
    <location>
        <begin position="293"/>
        <end position="310"/>
    </location>
</feature>
<evidence type="ECO:0000256" key="2">
    <source>
        <dbReference type="SAM" id="Phobius"/>
    </source>
</evidence>
<gene>
    <name evidence="3" type="ORF">BN381_180009</name>
</gene>
<feature type="transmembrane region" description="Helical" evidence="2">
    <location>
        <begin position="147"/>
        <end position="169"/>
    </location>
</feature>
<accession>R4Z3G3</accession>
<keyword evidence="2" id="KW-0472">Membrane</keyword>
<feature type="transmembrane region" description="Helical" evidence="2">
    <location>
        <begin position="230"/>
        <end position="252"/>
    </location>
</feature>
<dbReference type="HOGENOM" id="CLU_595484_0_0_11"/>
<feature type="transmembrane region" description="Helical" evidence="2">
    <location>
        <begin position="31"/>
        <end position="52"/>
    </location>
</feature>
<dbReference type="AlphaFoldDB" id="R4Z3G3"/>
<proteinExistence type="predicted"/>
<evidence type="ECO:0000313" key="3">
    <source>
        <dbReference type="EMBL" id="CCM63132.1"/>
    </source>
</evidence>
<feature type="transmembrane region" description="Helical" evidence="2">
    <location>
        <begin position="317"/>
        <end position="332"/>
    </location>
</feature>
<keyword evidence="4" id="KW-1185">Reference proteome</keyword>
<feature type="region of interest" description="Disordered" evidence="1">
    <location>
        <begin position="1"/>
        <end position="23"/>
    </location>
</feature>
<dbReference type="RefSeq" id="WP_012225305.1">
    <property type="nucleotide sequence ID" value="NZ_HG422565.1"/>
</dbReference>
<evidence type="ECO:0008006" key="5">
    <source>
        <dbReference type="Google" id="ProtNLM"/>
    </source>
</evidence>
<sequence length="387" mass="41011">MSGPDQQPTAGAPETSGTQVSGRRAHVPGRWWLTVVGAWAGGRLIVLTSVMVSPSLAKLVPSAIPLGPDLRWRAWDALWYERMLTLGWGHIAPESYRFFPGYPLAAEPLSHIFGSLLALFAVTWLTALAGIALAGELTKRVTGDESLALRVMILTGLFPAAMALVLPYSEGLALTLVAATLLALLDQRWEWVAALSLLASVVRPTGVLLVVPVVIELWRAWPNGTSRSRAAMLSAVAAPVVGLAGVFAWVGIASGDWGLPLTVQRQIRGGFLDPVRAVAQLPGEILGGNLSDGVNLLFVVVLVVGAIGMWRLPMPTSLRAFGVVTLLVALSANNIDSLGRYGMVTTPLIIGLCAWLDRRWAYAAAVSVSALGLVAMTLTAQWGLVVP</sequence>
<reference evidence="3 4" key="1">
    <citation type="journal article" date="2013" name="ISME J.">
        <title>Metabolic model for the filamentous 'Candidatus Microthrix parvicella' based on genomic and metagenomic analyses.</title>
        <authorList>
            <person name="Jon McIlroy S."/>
            <person name="Kristiansen R."/>
            <person name="Albertsen M."/>
            <person name="Michael Karst S."/>
            <person name="Rossetti S."/>
            <person name="Lund Nielsen J."/>
            <person name="Tandoi V."/>
            <person name="James Seviour R."/>
            <person name="Nielsen P.H."/>
        </authorList>
    </citation>
    <scope>NUCLEOTIDE SEQUENCE [LARGE SCALE GENOMIC DNA]</scope>
    <source>
        <strain evidence="3 4">RN1</strain>
    </source>
</reference>
<dbReference type="Proteomes" id="UP000018291">
    <property type="component" value="Unassembled WGS sequence"/>
</dbReference>
<dbReference type="EMBL" id="CANL01000010">
    <property type="protein sequence ID" value="CCM63132.1"/>
    <property type="molecule type" value="Genomic_DNA"/>
</dbReference>
<feature type="transmembrane region" description="Helical" evidence="2">
    <location>
        <begin position="189"/>
        <end position="218"/>
    </location>
</feature>
<dbReference type="STRING" id="1229780.BN381_180009"/>
<feature type="transmembrane region" description="Helical" evidence="2">
    <location>
        <begin position="338"/>
        <end position="356"/>
    </location>
</feature>
<dbReference type="OrthoDB" id="573863at2"/>
<comment type="caution">
    <text evidence="3">The sequence shown here is derived from an EMBL/GenBank/DDBJ whole genome shotgun (WGS) entry which is preliminary data.</text>
</comment>
<protein>
    <recommendedName>
        <fullName evidence="5">Integral membrane protein</fullName>
    </recommendedName>
</protein>
<name>R4Z3G3_9ACTN</name>
<feature type="compositionally biased region" description="Polar residues" evidence="1">
    <location>
        <begin position="1"/>
        <end position="21"/>
    </location>
</feature>